<protein>
    <submittedName>
        <fullName evidence="2">Putative hydrolase C9G1.08c</fullName>
    </submittedName>
</protein>
<dbReference type="SUPFAM" id="SSF53474">
    <property type="entry name" value="alpha/beta-Hydrolases"/>
    <property type="match status" value="1"/>
</dbReference>
<reference evidence="2 3" key="1">
    <citation type="journal article" date="2018" name="BMC Genomics">
        <title>Comparative genome analyses reveal sequence features reflecting distinct modes of host-adaptation between dicot and monocot powdery mildew.</title>
        <authorList>
            <person name="Wu Y."/>
            <person name="Ma X."/>
            <person name="Pan Z."/>
            <person name="Kale S.D."/>
            <person name="Song Y."/>
            <person name="King H."/>
            <person name="Zhang Q."/>
            <person name="Presley C."/>
            <person name="Deng X."/>
            <person name="Wei C.I."/>
            <person name="Xiao S."/>
        </authorList>
    </citation>
    <scope>NUCLEOTIDE SEQUENCE [LARGE SCALE GENOMIC DNA]</scope>
    <source>
        <strain evidence="2">UMSG2</strain>
    </source>
</reference>
<dbReference type="Pfam" id="PF02230">
    <property type="entry name" value="Abhydrolase_2"/>
    <property type="match status" value="1"/>
</dbReference>
<evidence type="ECO:0000313" key="3">
    <source>
        <dbReference type="Proteomes" id="UP000286134"/>
    </source>
</evidence>
<dbReference type="InterPro" id="IPR003140">
    <property type="entry name" value="PLipase/COase/thioEstase"/>
</dbReference>
<evidence type="ECO:0000313" key="2">
    <source>
        <dbReference type="EMBL" id="RKF65334.1"/>
    </source>
</evidence>
<dbReference type="Gene3D" id="3.40.50.1820">
    <property type="entry name" value="alpha/beta hydrolase"/>
    <property type="match status" value="1"/>
</dbReference>
<comment type="caution">
    <text evidence="2">The sequence shown here is derived from an EMBL/GenBank/DDBJ whole genome shotgun (WGS) entry which is preliminary data.</text>
</comment>
<evidence type="ECO:0000259" key="1">
    <source>
        <dbReference type="Pfam" id="PF02230"/>
    </source>
</evidence>
<dbReference type="Proteomes" id="UP000286134">
    <property type="component" value="Unassembled WGS sequence"/>
</dbReference>
<name>A0A420I6R1_9PEZI</name>
<dbReference type="OrthoDB" id="437457at2759"/>
<accession>A0A420I6R1</accession>
<keyword evidence="3" id="KW-1185">Reference proteome</keyword>
<dbReference type="InterPro" id="IPR029058">
    <property type="entry name" value="AB_hydrolase_fold"/>
</dbReference>
<dbReference type="AlphaFoldDB" id="A0A420I6R1"/>
<dbReference type="GO" id="GO:0016787">
    <property type="term" value="F:hydrolase activity"/>
    <property type="evidence" value="ECO:0007669"/>
    <property type="project" value="UniProtKB-KW"/>
</dbReference>
<proteinExistence type="predicted"/>
<sequence>MARLPRLPQINDFPTSCRLSIIPPQNNNSSAVTNALILLHGLGDSEAPFKNLAESLALPDTVSISLRAPQIIPPFLTGSDAPAFYWSDDLLFDEQANSIDGDGGFVRTTGLLEEIITVLANRCGFKERDLWFLGFGQGAMAALGLVTKVERGGGAGRDEFGGVVAIGAGLPKETLTWIPATASDR</sequence>
<dbReference type="EMBL" id="MCFK01000981">
    <property type="protein sequence ID" value="RKF65334.1"/>
    <property type="molecule type" value="Genomic_DNA"/>
</dbReference>
<gene>
    <name evidence="2" type="ORF">OnM2_009014</name>
</gene>
<feature type="domain" description="Phospholipase/carboxylesterase/thioesterase" evidence="1">
    <location>
        <begin position="28"/>
        <end position="171"/>
    </location>
</feature>
<keyword evidence="2" id="KW-0378">Hydrolase</keyword>
<organism evidence="2 3">
    <name type="scientific">Erysiphe neolycopersici</name>
    <dbReference type="NCBI Taxonomy" id="212602"/>
    <lineage>
        <taxon>Eukaryota</taxon>
        <taxon>Fungi</taxon>
        <taxon>Dikarya</taxon>
        <taxon>Ascomycota</taxon>
        <taxon>Pezizomycotina</taxon>
        <taxon>Leotiomycetes</taxon>
        <taxon>Erysiphales</taxon>
        <taxon>Erysiphaceae</taxon>
        <taxon>Erysiphe</taxon>
    </lineage>
</organism>
<dbReference type="STRING" id="212602.A0A420I6R1"/>